<protein>
    <submittedName>
        <fullName evidence="1">Uncharacterized protein</fullName>
    </submittedName>
</protein>
<gene>
    <name evidence="1" type="ORF">DM484_16155</name>
</gene>
<dbReference type="Proteomes" id="UP000249396">
    <property type="component" value="Unassembled WGS sequence"/>
</dbReference>
<comment type="caution">
    <text evidence="1">The sequence shown here is derived from an EMBL/GenBank/DDBJ whole genome shotgun (WGS) entry which is preliminary data.</text>
</comment>
<evidence type="ECO:0000313" key="1">
    <source>
        <dbReference type="EMBL" id="PZN76654.1"/>
    </source>
</evidence>
<dbReference type="EMBL" id="QJPH01000356">
    <property type="protein sequence ID" value="PZN76654.1"/>
    <property type="molecule type" value="Genomic_DNA"/>
</dbReference>
<dbReference type="AlphaFoldDB" id="A0A2W4SVJ2"/>
<reference evidence="1 2" key="1">
    <citation type="journal article" date="2018" name="Aquat. Microb. Ecol.">
        <title>Gammaproteobacterial methanotrophs dominate.</title>
        <authorList>
            <person name="Rissanen A.J."/>
            <person name="Saarenheimo J."/>
            <person name="Tiirola M."/>
            <person name="Peura S."/>
            <person name="Aalto S.L."/>
            <person name="Karvinen A."/>
            <person name="Nykanen H."/>
        </authorList>
    </citation>
    <scope>NUCLEOTIDE SEQUENCE [LARGE SCALE GENOMIC DNA]</scope>
    <source>
        <strain evidence="1">AMbin10</strain>
    </source>
</reference>
<sequence length="164" mass="18096">MKPMIPHATDTIEIRASLDGAGLRFSSNLMSFLANRKKGYSFHLGDWLQSLDEDTLGHLQQLAETALHGAPAIGTALEDLVLVVIHALAAERGAEKIAFGEEQLGRHVELLCMLATLERLRRRGLLAYANVMSLELDADNAIVLSPEAFEQEGDIRRQMLRGLH</sequence>
<proteinExistence type="predicted"/>
<name>A0A2W4SVJ2_9GAMM</name>
<organism evidence="1 2">
    <name type="scientific">Candidatus Methylumidiphilus alinenensis</name>
    <dbReference type="NCBI Taxonomy" id="2202197"/>
    <lineage>
        <taxon>Bacteria</taxon>
        <taxon>Pseudomonadati</taxon>
        <taxon>Pseudomonadota</taxon>
        <taxon>Gammaproteobacteria</taxon>
        <taxon>Methylococcales</taxon>
        <taxon>Candidatus Methylumidiphilus</taxon>
    </lineage>
</organism>
<evidence type="ECO:0000313" key="2">
    <source>
        <dbReference type="Proteomes" id="UP000249396"/>
    </source>
</evidence>
<accession>A0A2W4SVJ2</accession>